<organism evidence="3 4">
    <name type="scientific">Raphidocelis subcapitata</name>
    <dbReference type="NCBI Taxonomy" id="307507"/>
    <lineage>
        <taxon>Eukaryota</taxon>
        <taxon>Viridiplantae</taxon>
        <taxon>Chlorophyta</taxon>
        <taxon>core chlorophytes</taxon>
        <taxon>Chlorophyceae</taxon>
        <taxon>CS clade</taxon>
        <taxon>Sphaeropleales</taxon>
        <taxon>Selenastraceae</taxon>
        <taxon>Raphidocelis</taxon>
    </lineage>
</organism>
<dbReference type="Proteomes" id="UP000247498">
    <property type="component" value="Unassembled WGS sequence"/>
</dbReference>
<protein>
    <recommendedName>
        <fullName evidence="5">F-box domain-containing protein</fullName>
    </recommendedName>
</protein>
<name>A0A2V0NYL7_9CHLO</name>
<dbReference type="SUPFAM" id="SSF52047">
    <property type="entry name" value="RNI-like"/>
    <property type="match status" value="2"/>
</dbReference>
<dbReference type="GO" id="GO:0005930">
    <property type="term" value="C:axoneme"/>
    <property type="evidence" value="ECO:0007669"/>
    <property type="project" value="UniProtKB-SubCell"/>
</dbReference>
<dbReference type="OrthoDB" id="541896at2759"/>
<dbReference type="InterPro" id="IPR032675">
    <property type="entry name" value="LRR_dom_sf"/>
</dbReference>
<feature type="region of interest" description="Disordered" evidence="2">
    <location>
        <begin position="1"/>
        <end position="23"/>
    </location>
</feature>
<gene>
    <name evidence="3" type="ORF">Rsub_03235</name>
</gene>
<evidence type="ECO:0000313" key="3">
    <source>
        <dbReference type="EMBL" id="GBF90663.1"/>
    </source>
</evidence>
<sequence length="705" mass="71853">MLRLKRLFERGRGEPAAPACEPSHQMFLQPDSVGAEAPDAVCTITAVPRRAQQPTGGDAGGGSGGVGVGTAARSSPSKLAGLGPLLQLRREPKPKPPPPAPAGPAPKLSILPAAALDAIWARLSDGDRRAARLACPGAFEPVVRRLELSAAELPAAADLPARLPCLCELVLRLPAGFGAADEEAARLHGWARALSAAGGLRHLVTLEVEGRLRGPALMGAVARVASGSPGVQQLRLRGLRLVRRGGGGGWLWRGGDAAGRAARGEAEREEACLLATLDAAPALRELDLGCPTPAHASARPPPALPTAVLRAIGGLSQLTSLTADASGGARGDAAAALLRRLPLLTKLTLRVSAPRRSRGAGELAVALCGLGRLEALELLSDDLGPEFCAALDLGRLSKLRSLALGLCPGLGPDVTEQISRLERLQRLTVPFALDADALRHLAALPALTDLYTWSKVCLAGAAAPPPGGGSSASILTPRPVALAAVTKLVAASLRADDAVSSVPDAAAPRGELAAVFPSLAALYVRRGGDAELALAAGCGPRGLRTLVLHSAPRASDGGVALLRLCRGLARLTVEDAPHVGDGGLGALFSVPLSDLTHLSLHGLPALGDDGMRAAAAAARRLETASLAGCPGLTDKTLKRLAHLERLSHARLVGLGPDVTADGVRALAGAPAMAAVVVAGCDGVRAGRARVSHRPGVRVRIDDVEV</sequence>
<dbReference type="AlphaFoldDB" id="A0A2V0NYL7"/>
<evidence type="ECO:0000313" key="4">
    <source>
        <dbReference type="Proteomes" id="UP000247498"/>
    </source>
</evidence>
<feature type="compositionally biased region" description="Gly residues" evidence="2">
    <location>
        <begin position="57"/>
        <end position="68"/>
    </location>
</feature>
<comment type="subcellular location">
    <subcellularLocation>
        <location evidence="1">Cytoplasm</location>
        <location evidence="1">Cytoskeleton</location>
        <location evidence="1">Cilium axoneme</location>
    </subcellularLocation>
</comment>
<proteinExistence type="predicted"/>
<evidence type="ECO:0008006" key="5">
    <source>
        <dbReference type="Google" id="ProtNLM"/>
    </source>
</evidence>
<evidence type="ECO:0000256" key="2">
    <source>
        <dbReference type="SAM" id="MobiDB-lite"/>
    </source>
</evidence>
<feature type="compositionally biased region" description="Pro residues" evidence="2">
    <location>
        <begin position="95"/>
        <end position="104"/>
    </location>
</feature>
<dbReference type="Gene3D" id="3.80.10.10">
    <property type="entry name" value="Ribonuclease Inhibitor"/>
    <property type="match status" value="1"/>
</dbReference>
<evidence type="ECO:0000256" key="1">
    <source>
        <dbReference type="ARBA" id="ARBA00004430"/>
    </source>
</evidence>
<accession>A0A2V0NYL7</accession>
<dbReference type="EMBL" id="BDRX01000018">
    <property type="protein sequence ID" value="GBF90663.1"/>
    <property type="molecule type" value="Genomic_DNA"/>
</dbReference>
<feature type="region of interest" description="Disordered" evidence="2">
    <location>
        <begin position="88"/>
        <end position="107"/>
    </location>
</feature>
<keyword evidence="4" id="KW-1185">Reference proteome</keyword>
<dbReference type="PANTHER" id="PTHR13318">
    <property type="entry name" value="PARTNER OF PAIRED, ISOFORM B-RELATED"/>
    <property type="match status" value="1"/>
</dbReference>
<reference evidence="3 4" key="1">
    <citation type="journal article" date="2018" name="Sci. Rep.">
        <title>Raphidocelis subcapitata (=Pseudokirchneriella subcapitata) provides an insight into genome evolution and environmental adaptations in the Sphaeropleales.</title>
        <authorList>
            <person name="Suzuki S."/>
            <person name="Yamaguchi H."/>
            <person name="Nakajima N."/>
            <person name="Kawachi M."/>
        </authorList>
    </citation>
    <scope>NUCLEOTIDE SEQUENCE [LARGE SCALE GENOMIC DNA]</scope>
    <source>
        <strain evidence="3 4">NIES-35</strain>
    </source>
</reference>
<feature type="region of interest" description="Disordered" evidence="2">
    <location>
        <begin position="48"/>
        <end position="79"/>
    </location>
</feature>
<dbReference type="STRING" id="307507.A0A2V0NYL7"/>
<comment type="caution">
    <text evidence="3">The sequence shown here is derived from an EMBL/GenBank/DDBJ whole genome shotgun (WGS) entry which is preliminary data.</text>
</comment>
<dbReference type="GO" id="GO:0031146">
    <property type="term" value="P:SCF-dependent proteasomal ubiquitin-dependent protein catabolic process"/>
    <property type="evidence" value="ECO:0007669"/>
    <property type="project" value="TreeGrafter"/>
</dbReference>
<dbReference type="GO" id="GO:0019005">
    <property type="term" value="C:SCF ubiquitin ligase complex"/>
    <property type="evidence" value="ECO:0007669"/>
    <property type="project" value="TreeGrafter"/>
</dbReference>
<dbReference type="InParanoid" id="A0A2V0NYL7"/>
<feature type="compositionally biased region" description="Basic and acidic residues" evidence="2">
    <location>
        <begin position="1"/>
        <end position="13"/>
    </location>
</feature>